<gene>
    <name evidence="2" type="ORF">EU508_12790</name>
</gene>
<evidence type="ECO:0000313" key="2">
    <source>
        <dbReference type="EMBL" id="KAA1159434.1"/>
    </source>
</evidence>
<protein>
    <submittedName>
        <fullName evidence="2">Uncharacterized protein</fullName>
    </submittedName>
</protein>
<dbReference type="PROSITE" id="PS51257">
    <property type="entry name" value="PROKAR_LIPOPROTEIN"/>
    <property type="match status" value="1"/>
</dbReference>
<comment type="caution">
    <text evidence="2">The sequence shown here is derived from an EMBL/GenBank/DDBJ whole genome shotgun (WGS) entry which is preliminary data.</text>
</comment>
<dbReference type="RefSeq" id="WP_149614553.1">
    <property type="nucleotide sequence ID" value="NZ_SEUK01000051.1"/>
</dbReference>
<evidence type="ECO:0000256" key="1">
    <source>
        <dbReference type="SAM" id="SignalP"/>
    </source>
</evidence>
<proteinExistence type="predicted"/>
<evidence type="ECO:0000313" key="3">
    <source>
        <dbReference type="Proteomes" id="UP000324162"/>
    </source>
</evidence>
<accession>A0AB73BFI2</accession>
<dbReference type="AlphaFoldDB" id="A0AB73BFI2"/>
<keyword evidence="1" id="KW-0732">Signal</keyword>
<feature type="signal peptide" evidence="1">
    <location>
        <begin position="1"/>
        <end position="25"/>
    </location>
</feature>
<dbReference type="Proteomes" id="UP000324162">
    <property type="component" value="Unassembled WGS sequence"/>
</dbReference>
<dbReference type="EMBL" id="SEUK01000051">
    <property type="protein sequence ID" value="KAA1159434.1"/>
    <property type="molecule type" value="Genomic_DNA"/>
</dbReference>
<feature type="chain" id="PRO_5044492739" evidence="1">
    <location>
        <begin position="26"/>
        <end position="1007"/>
    </location>
</feature>
<organism evidence="2 3">
    <name type="scientific">Pseudoalteromonas fuliginea</name>
    <dbReference type="NCBI Taxonomy" id="1872678"/>
    <lineage>
        <taxon>Bacteria</taxon>
        <taxon>Pseudomonadati</taxon>
        <taxon>Pseudomonadota</taxon>
        <taxon>Gammaproteobacteria</taxon>
        <taxon>Alteromonadales</taxon>
        <taxon>Pseudoalteromonadaceae</taxon>
        <taxon>Pseudoalteromonas</taxon>
    </lineage>
</organism>
<sequence>MSKRMIKFTPIAASVALTLGLTACGSDNDRNVYVPPVESFSSSDDAQFNVEVTGKAVKGAMMNAVVSVSTLDATGQSVPVAFRLEASSEAESFSGEGLSQDAADADLEANKIAGNPDDVLTNESGRYSIFLEDNFTGPVYITVKTSAEGDESFLRCDAYLGCGSYATAPEVDDVNDGDTAVEFGEWYKTDLELSVIKFVPAITADTSGASGAQGDPGVSRSLTANATLFTTIGSQLVITAGGEVGPPTIAEVSLRSFFQLMGPDNALQIPELLADPSIGGAVDLSDVDGEEELSEGILAISQIASSIQGLDSISDVLSKLKTGIKDGKLSGSDDAEIAALAAKLQQAVTNTSNIFLAIATGDDDAIEAAIINAFNIVNPNATDAEKDAFILQAAGIAAKAKAAKNKAIKNGAATDASLALIAKKVKKALEKLGCTDNCEADDNFYAQLAVSVTAVVTASEAELVTLQALLVTAETNLADAQSLGGETVNDAASAIAFARAVATLVNEAETADLANKVNKLFIKSQGLVSAATLLVDQNNTYQQILDNAEGLLSDANTEVDKVSTFDAALAELVIAVDAAVTEFDVEVTAAKAIAIDAADVVDAKQTLSMTAEAASTSALADAQNATIDTAVNAAAALELATAAVSSASEFAETVDTLEIAIAQAKAAAQAYLDVAVTDEDKDAAQTLVDDADAMVKVATDKAELAAEQFTAALALQVAAEEALPKLTVLASVKATSESLATMTVLTSTGGDAIIDAAEIVADVIDEVSGMGDSASGTSTRFPNWAYNYSLDDLTLMLSNATTGEMINAAASYEGDKLVVAWGATLVGENDASIKLVTADTQVAALTDCVEFAAGTIDATQIDSCVVFTFDGAVTADNVDDAEIIMTETTNHIEIMDGDSGFNGVLSITADDEADSTSILLEGVSGDVDFKAISSDSTLDITVNDAMGYRLSITDDESADYIGSVMAMYNEAMMSFGTVTEITNGISITYIDGDVVDYTDVDLIDSSK</sequence>
<reference evidence="2 3" key="1">
    <citation type="submission" date="2019-01" db="EMBL/GenBank/DDBJ databases">
        <title>Genome sequences of marine Pseudoalteromonas species.</title>
        <authorList>
            <person name="Boraston A.B."/>
            <person name="Hehemann J.-H."/>
            <person name="Vickers C.J."/>
            <person name="Salama-Alber O."/>
            <person name="Abe K."/>
            <person name="Hettle A.J."/>
        </authorList>
    </citation>
    <scope>NUCLEOTIDE SEQUENCE [LARGE SCALE GENOMIC DNA]</scope>
    <source>
        <strain evidence="2 3">PS42</strain>
    </source>
</reference>
<name>A0AB73BFI2_9GAMM</name>